<evidence type="ECO:0000313" key="2">
    <source>
        <dbReference type="EMBL" id="MFC0625401.1"/>
    </source>
</evidence>
<feature type="chain" id="PRO_5045376487" description="Secreted protein" evidence="1">
    <location>
        <begin position="30"/>
        <end position="163"/>
    </location>
</feature>
<evidence type="ECO:0000313" key="3">
    <source>
        <dbReference type="Proteomes" id="UP001589890"/>
    </source>
</evidence>
<comment type="caution">
    <text evidence="2">The sequence shown here is derived from an EMBL/GenBank/DDBJ whole genome shotgun (WGS) entry which is preliminary data.</text>
</comment>
<evidence type="ECO:0008006" key="4">
    <source>
        <dbReference type="Google" id="ProtNLM"/>
    </source>
</evidence>
<gene>
    <name evidence="2" type="ORF">ACFFGN_15075</name>
</gene>
<protein>
    <recommendedName>
        <fullName evidence="4">Secreted protein</fullName>
    </recommendedName>
</protein>
<evidence type="ECO:0000256" key="1">
    <source>
        <dbReference type="SAM" id="SignalP"/>
    </source>
</evidence>
<proteinExistence type="predicted"/>
<sequence>MKLRHAVVGAISAAAITAVGIGTAPAAFADGTDSTGTILDGRTAASEDGLQSDQGELSVDEMAPMALTKKTRGTTYSQSNHPNWFQYFGEARAMANVYNGRRWIQASFHYRVAGVSKGVKKSNATGCWAPGSTVKQTVLDSLDPNAPQTTWSYGFASVPLGVC</sequence>
<dbReference type="RefSeq" id="WP_380047778.1">
    <property type="nucleotide sequence ID" value="NZ_JBHLTC010000018.1"/>
</dbReference>
<name>A0ABV6QN28_9ACTN</name>
<keyword evidence="1" id="KW-0732">Signal</keyword>
<dbReference type="EMBL" id="JBHLTC010000018">
    <property type="protein sequence ID" value="MFC0625401.1"/>
    <property type="molecule type" value="Genomic_DNA"/>
</dbReference>
<accession>A0ABV6QN28</accession>
<organism evidence="2 3">
    <name type="scientific">Kribbella deserti</name>
    <dbReference type="NCBI Taxonomy" id="1926257"/>
    <lineage>
        <taxon>Bacteria</taxon>
        <taxon>Bacillati</taxon>
        <taxon>Actinomycetota</taxon>
        <taxon>Actinomycetes</taxon>
        <taxon>Propionibacteriales</taxon>
        <taxon>Kribbellaceae</taxon>
        <taxon>Kribbella</taxon>
    </lineage>
</organism>
<feature type="signal peptide" evidence="1">
    <location>
        <begin position="1"/>
        <end position="29"/>
    </location>
</feature>
<reference evidence="2 3" key="1">
    <citation type="submission" date="2024-09" db="EMBL/GenBank/DDBJ databases">
        <authorList>
            <person name="Sun Q."/>
            <person name="Mori K."/>
        </authorList>
    </citation>
    <scope>NUCLEOTIDE SEQUENCE [LARGE SCALE GENOMIC DNA]</scope>
    <source>
        <strain evidence="2 3">CGMCC 1.15906</strain>
    </source>
</reference>
<keyword evidence="3" id="KW-1185">Reference proteome</keyword>
<dbReference type="Proteomes" id="UP001589890">
    <property type="component" value="Unassembled WGS sequence"/>
</dbReference>